<dbReference type="GO" id="GO:0005666">
    <property type="term" value="C:RNA polymerase III complex"/>
    <property type="evidence" value="ECO:0007669"/>
    <property type="project" value="TreeGrafter"/>
</dbReference>
<dbReference type="GO" id="GO:0042797">
    <property type="term" value="P:tRNA transcription by RNA polymerase III"/>
    <property type="evidence" value="ECO:0007669"/>
    <property type="project" value="TreeGrafter"/>
</dbReference>
<dbReference type="PANTHER" id="PTHR47227">
    <property type="entry name" value="DNA-DIRECTED RNA POLYMERASE SUBUNIT K"/>
    <property type="match status" value="1"/>
</dbReference>
<dbReference type="GO" id="GO:0003899">
    <property type="term" value="F:DNA-directed RNA polymerase activity"/>
    <property type="evidence" value="ECO:0007669"/>
    <property type="project" value="InterPro"/>
</dbReference>
<reference evidence="3" key="1">
    <citation type="journal article" date="2020" name="Nature">
        <title>Giant virus diversity and host interactions through global metagenomics.</title>
        <authorList>
            <person name="Schulz F."/>
            <person name="Roux S."/>
            <person name="Paez-Espino D."/>
            <person name="Jungbluth S."/>
            <person name="Walsh D.A."/>
            <person name="Denef V.J."/>
            <person name="McMahon K.D."/>
            <person name="Konstantinidis K.T."/>
            <person name="Eloe-Fadrosh E.A."/>
            <person name="Kyrpides N.C."/>
            <person name="Woyke T."/>
        </authorList>
    </citation>
    <scope>NUCLEOTIDE SEQUENCE</scope>
    <source>
        <strain evidence="3">GVMAG-M-3300023174-189</strain>
    </source>
</reference>
<dbReference type="PANTHER" id="PTHR47227:SF5">
    <property type="entry name" value="DNA-DIRECTED RNA POLYMERASES I, II, AND III SUBUNIT RPABC2"/>
    <property type="match status" value="1"/>
</dbReference>
<name>A0A6C0DLA2_9ZZZZ</name>
<dbReference type="GO" id="GO:0005736">
    <property type="term" value="C:RNA polymerase I complex"/>
    <property type="evidence" value="ECO:0007669"/>
    <property type="project" value="TreeGrafter"/>
</dbReference>
<proteinExistence type="predicted"/>
<evidence type="ECO:0000313" key="3">
    <source>
        <dbReference type="EMBL" id="QHT16639.1"/>
    </source>
</evidence>
<evidence type="ECO:0000256" key="1">
    <source>
        <dbReference type="ARBA" id="ARBA00022478"/>
    </source>
</evidence>
<dbReference type="GO" id="GO:0006360">
    <property type="term" value="P:transcription by RNA polymerase I"/>
    <property type="evidence" value="ECO:0007669"/>
    <property type="project" value="TreeGrafter"/>
</dbReference>
<dbReference type="GO" id="GO:0005665">
    <property type="term" value="C:RNA polymerase II, core complex"/>
    <property type="evidence" value="ECO:0007669"/>
    <property type="project" value="TreeGrafter"/>
</dbReference>
<evidence type="ECO:0008006" key="4">
    <source>
        <dbReference type="Google" id="ProtNLM"/>
    </source>
</evidence>
<dbReference type="Gene3D" id="3.90.940.10">
    <property type="match status" value="1"/>
</dbReference>
<keyword evidence="1" id="KW-0240">DNA-directed RNA polymerase</keyword>
<keyword evidence="2" id="KW-0804">Transcription</keyword>
<sequence>MADEGEDYDDQYVDEDIDMAEDGALVEDAQKKDLGNELMRFHPEARIDTIESVSMDLQLTNVPPSFLNADGQTDPKHRSVPFLTQFEKTKILGFRTNQLSQGARAFIAVPAHITDLREIAKMELEARRLPFIIKRPMPDGTFEKWRLSDLLIL</sequence>
<dbReference type="EMBL" id="MN739626">
    <property type="protein sequence ID" value="QHT16639.1"/>
    <property type="molecule type" value="Genomic_DNA"/>
</dbReference>
<dbReference type="GO" id="GO:0006366">
    <property type="term" value="P:transcription by RNA polymerase II"/>
    <property type="evidence" value="ECO:0007669"/>
    <property type="project" value="TreeGrafter"/>
</dbReference>
<dbReference type="InterPro" id="IPR036161">
    <property type="entry name" value="RPB6/omega-like_sf"/>
</dbReference>
<dbReference type="SUPFAM" id="SSF63562">
    <property type="entry name" value="RPB6/omega subunit-like"/>
    <property type="match status" value="1"/>
</dbReference>
<evidence type="ECO:0000256" key="2">
    <source>
        <dbReference type="ARBA" id="ARBA00023163"/>
    </source>
</evidence>
<organism evidence="3">
    <name type="scientific">viral metagenome</name>
    <dbReference type="NCBI Taxonomy" id="1070528"/>
    <lineage>
        <taxon>unclassified sequences</taxon>
        <taxon>metagenomes</taxon>
        <taxon>organismal metagenomes</taxon>
    </lineage>
</organism>
<dbReference type="AlphaFoldDB" id="A0A6C0DLA2"/>
<protein>
    <recommendedName>
        <fullName evidence="4">RNA polymerase Rpb6</fullName>
    </recommendedName>
</protein>
<accession>A0A6C0DLA2</accession>
<dbReference type="GO" id="GO:0003677">
    <property type="term" value="F:DNA binding"/>
    <property type="evidence" value="ECO:0007669"/>
    <property type="project" value="InterPro"/>
</dbReference>